<dbReference type="InterPro" id="IPR039525">
    <property type="entry name" value="RNF126-like_zinc-ribbon"/>
</dbReference>
<evidence type="ECO:0000256" key="4">
    <source>
        <dbReference type="ARBA" id="ARBA00022723"/>
    </source>
</evidence>
<dbReference type="Pfam" id="PF14369">
    <property type="entry name" value="Zn_ribbon_19"/>
    <property type="match status" value="1"/>
</dbReference>
<evidence type="ECO:0000256" key="6">
    <source>
        <dbReference type="ARBA" id="ARBA00022786"/>
    </source>
</evidence>
<feature type="domain" description="RING-type" evidence="10">
    <location>
        <begin position="223"/>
        <end position="264"/>
    </location>
</feature>
<dbReference type="PROSITE" id="PS50089">
    <property type="entry name" value="ZF_RING_2"/>
    <property type="match status" value="1"/>
</dbReference>
<feature type="compositionally biased region" description="Low complexity" evidence="9">
    <location>
        <begin position="308"/>
        <end position="337"/>
    </location>
</feature>
<dbReference type="Pfam" id="PF13639">
    <property type="entry name" value="zf-RING_2"/>
    <property type="match status" value="1"/>
</dbReference>
<comment type="caution">
    <text evidence="11">The sequence shown here is derived from an EMBL/GenBank/DDBJ whole genome shotgun (WGS) entry which is preliminary data.</text>
</comment>
<proteinExistence type="predicted"/>
<evidence type="ECO:0000256" key="1">
    <source>
        <dbReference type="ARBA" id="ARBA00000900"/>
    </source>
</evidence>
<gene>
    <name evidence="11" type="ORF">M6B38_188485</name>
</gene>
<dbReference type="SUPFAM" id="SSF57850">
    <property type="entry name" value="RING/U-box"/>
    <property type="match status" value="1"/>
</dbReference>
<feature type="region of interest" description="Disordered" evidence="9">
    <location>
        <begin position="273"/>
        <end position="344"/>
    </location>
</feature>
<keyword evidence="3" id="KW-0808">Transferase</keyword>
<name>A0AAX6EHT0_IRIPA</name>
<keyword evidence="7" id="KW-0862">Zinc</keyword>
<dbReference type="GO" id="GO:0008270">
    <property type="term" value="F:zinc ion binding"/>
    <property type="evidence" value="ECO:0007669"/>
    <property type="project" value="UniProtKB-KW"/>
</dbReference>
<dbReference type="EMBL" id="JANAVB010036419">
    <property type="protein sequence ID" value="KAJ6803498.1"/>
    <property type="molecule type" value="Genomic_DNA"/>
</dbReference>
<evidence type="ECO:0000256" key="9">
    <source>
        <dbReference type="SAM" id="MobiDB-lite"/>
    </source>
</evidence>
<evidence type="ECO:0000256" key="3">
    <source>
        <dbReference type="ARBA" id="ARBA00022679"/>
    </source>
</evidence>
<dbReference type="Gene3D" id="3.30.40.10">
    <property type="entry name" value="Zinc/RING finger domain, C3HC4 (zinc finger)"/>
    <property type="match status" value="1"/>
</dbReference>
<keyword evidence="5 8" id="KW-0863">Zinc-finger</keyword>
<dbReference type="PANTHER" id="PTHR15710:SF22">
    <property type="entry name" value="RING-TYPE E3 UBIQUITIN TRANSFERASE"/>
    <property type="match status" value="1"/>
</dbReference>
<evidence type="ECO:0000313" key="12">
    <source>
        <dbReference type="Proteomes" id="UP001140949"/>
    </source>
</evidence>
<keyword evidence="6" id="KW-0833">Ubl conjugation pathway</keyword>
<accession>A0AAX6EHT0</accession>
<sequence>MGEALVGRYYCHMCSQVVSLVMEAEIKCPYCDSGFVEEMAEDGAREGLDADDEGDGVGSDRSLSLWTPVLLGMMGGRPRHHRRSRLTRIDDGSDSDHDRELEALRRRRRRSSAILQLLQGLNDDLGLEPEAPERERSREREGVILISPFNRAVILHGTFGSEGRESDNGGAGASLGDYFIGPGLDMLLQHLAENDPNRYGTPPAKQEAVDAMPTVEVHESLSCSVCLEDFEIGTEAREMPCKHKFHGGCILPWLELHSSCPVCRFQIPADESKVSNVSGAGGGRIEGDGDGGGDGGNGSRPPPPVPWSLRGLFSSSRSRSGGNSSTNPSSSSTASESNSHEDEN</sequence>
<evidence type="ECO:0000256" key="8">
    <source>
        <dbReference type="PROSITE-ProRule" id="PRU00175"/>
    </source>
</evidence>
<keyword evidence="4" id="KW-0479">Metal-binding</keyword>
<organism evidence="11 12">
    <name type="scientific">Iris pallida</name>
    <name type="common">Sweet iris</name>
    <dbReference type="NCBI Taxonomy" id="29817"/>
    <lineage>
        <taxon>Eukaryota</taxon>
        <taxon>Viridiplantae</taxon>
        <taxon>Streptophyta</taxon>
        <taxon>Embryophyta</taxon>
        <taxon>Tracheophyta</taxon>
        <taxon>Spermatophyta</taxon>
        <taxon>Magnoliopsida</taxon>
        <taxon>Liliopsida</taxon>
        <taxon>Asparagales</taxon>
        <taxon>Iridaceae</taxon>
        <taxon>Iridoideae</taxon>
        <taxon>Irideae</taxon>
        <taxon>Iris</taxon>
    </lineage>
</organism>
<feature type="compositionally biased region" description="Gly residues" evidence="9">
    <location>
        <begin position="279"/>
        <end position="298"/>
    </location>
</feature>
<dbReference type="InterPro" id="IPR013083">
    <property type="entry name" value="Znf_RING/FYVE/PHD"/>
</dbReference>
<evidence type="ECO:0000256" key="2">
    <source>
        <dbReference type="ARBA" id="ARBA00012483"/>
    </source>
</evidence>
<dbReference type="EC" id="2.3.2.27" evidence="2"/>
<feature type="region of interest" description="Disordered" evidence="9">
    <location>
        <begin position="76"/>
        <end position="96"/>
    </location>
</feature>
<dbReference type="Proteomes" id="UP001140949">
    <property type="component" value="Unassembled WGS sequence"/>
</dbReference>
<evidence type="ECO:0000313" key="11">
    <source>
        <dbReference type="EMBL" id="KAJ6803498.1"/>
    </source>
</evidence>
<dbReference type="GO" id="GO:0016567">
    <property type="term" value="P:protein ubiquitination"/>
    <property type="evidence" value="ECO:0007669"/>
    <property type="project" value="TreeGrafter"/>
</dbReference>
<dbReference type="SMART" id="SM00184">
    <property type="entry name" value="RING"/>
    <property type="match status" value="1"/>
</dbReference>
<comment type="catalytic activity">
    <reaction evidence="1">
        <text>S-ubiquitinyl-[E2 ubiquitin-conjugating enzyme]-L-cysteine + [acceptor protein]-L-lysine = [E2 ubiquitin-conjugating enzyme]-L-cysteine + N(6)-ubiquitinyl-[acceptor protein]-L-lysine.</text>
        <dbReference type="EC" id="2.3.2.27"/>
    </reaction>
</comment>
<dbReference type="InterPro" id="IPR001841">
    <property type="entry name" value="Znf_RING"/>
</dbReference>
<dbReference type="GO" id="GO:0005737">
    <property type="term" value="C:cytoplasm"/>
    <property type="evidence" value="ECO:0007669"/>
    <property type="project" value="TreeGrafter"/>
</dbReference>
<evidence type="ECO:0000256" key="5">
    <source>
        <dbReference type="ARBA" id="ARBA00022771"/>
    </source>
</evidence>
<reference evidence="11" key="2">
    <citation type="submission" date="2023-04" db="EMBL/GenBank/DDBJ databases">
        <authorList>
            <person name="Bruccoleri R.E."/>
            <person name="Oakeley E.J."/>
            <person name="Faust A.-M."/>
            <person name="Dessus-Babus S."/>
            <person name="Altorfer M."/>
            <person name="Burckhardt D."/>
            <person name="Oertli M."/>
            <person name="Naumann U."/>
            <person name="Petersen F."/>
            <person name="Wong J."/>
        </authorList>
    </citation>
    <scope>NUCLEOTIDE SEQUENCE</scope>
    <source>
        <strain evidence="11">GSM-AAB239-AS_SAM_17_03QT</strain>
        <tissue evidence="11">Leaf</tissue>
    </source>
</reference>
<dbReference type="AlphaFoldDB" id="A0AAX6EHT0"/>
<feature type="compositionally biased region" description="Basic and acidic residues" evidence="9">
    <location>
        <begin position="87"/>
        <end position="96"/>
    </location>
</feature>
<dbReference type="GO" id="GO:0061630">
    <property type="term" value="F:ubiquitin protein ligase activity"/>
    <property type="evidence" value="ECO:0007669"/>
    <property type="project" value="UniProtKB-EC"/>
</dbReference>
<reference evidence="11" key="1">
    <citation type="journal article" date="2023" name="GigaByte">
        <title>Genome assembly of the bearded iris, Iris pallida Lam.</title>
        <authorList>
            <person name="Bruccoleri R.E."/>
            <person name="Oakeley E.J."/>
            <person name="Faust A.M.E."/>
            <person name="Altorfer M."/>
            <person name="Dessus-Babus S."/>
            <person name="Burckhardt D."/>
            <person name="Oertli M."/>
            <person name="Naumann U."/>
            <person name="Petersen F."/>
            <person name="Wong J."/>
        </authorList>
    </citation>
    <scope>NUCLEOTIDE SEQUENCE</scope>
    <source>
        <strain evidence="11">GSM-AAB239-AS_SAM_17_03QT</strain>
    </source>
</reference>
<evidence type="ECO:0000256" key="7">
    <source>
        <dbReference type="ARBA" id="ARBA00022833"/>
    </source>
</evidence>
<feature type="compositionally biased region" description="Basic residues" evidence="9">
    <location>
        <begin position="77"/>
        <end position="86"/>
    </location>
</feature>
<dbReference type="PANTHER" id="PTHR15710">
    <property type="entry name" value="E3 UBIQUITIN-PROTEIN LIGASE PRAJA"/>
    <property type="match status" value="1"/>
</dbReference>
<evidence type="ECO:0000259" key="10">
    <source>
        <dbReference type="PROSITE" id="PS50089"/>
    </source>
</evidence>
<dbReference type="FunFam" id="3.30.40.10:FF:000022">
    <property type="entry name" value="E3 ubiquitin-protein ligase RING1-like"/>
    <property type="match status" value="1"/>
</dbReference>
<protein>
    <recommendedName>
        <fullName evidence="2">RING-type E3 ubiquitin transferase</fullName>
        <ecNumber evidence="2">2.3.2.27</ecNumber>
    </recommendedName>
</protein>
<keyword evidence="12" id="KW-1185">Reference proteome</keyword>